<keyword evidence="1" id="KW-1133">Transmembrane helix</keyword>
<dbReference type="Proteomes" id="UP001472866">
    <property type="component" value="Chromosome 11"/>
</dbReference>
<feature type="chain" id="PRO_5043982651" description="Pentapeptide repeat-containing protein" evidence="2">
    <location>
        <begin position="28"/>
        <end position="316"/>
    </location>
</feature>
<accession>A0AAX4PGR4</accession>
<dbReference type="AlphaFoldDB" id="A0AAX4PGR4"/>
<evidence type="ECO:0000313" key="3">
    <source>
        <dbReference type="EMBL" id="WZN65109.1"/>
    </source>
</evidence>
<feature type="transmembrane region" description="Helical" evidence="1">
    <location>
        <begin position="186"/>
        <end position="208"/>
    </location>
</feature>
<keyword evidence="4" id="KW-1185">Reference proteome</keyword>
<dbReference type="EMBL" id="CP151511">
    <property type="protein sequence ID" value="WZN65109.1"/>
    <property type="molecule type" value="Genomic_DNA"/>
</dbReference>
<evidence type="ECO:0000256" key="2">
    <source>
        <dbReference type="SAM" id="SignalP"/>
    </source>
</evidence>
<organism evidence="3 4">
    <name type="scientific">Chloropicon roscoffensis</name>
    <dbReference type="NCBI Taxonomy" id="1461544"/>
    <lineage>
        <taxon>Eukaryota</taxon>
        <taxon>Viridiplantae</taxon>
        <taxon>Chlorophyta</taxon>
        <taxon>Chloropicophyceae</taxon>
        <taxon>Chloropicales</taxon>
        <taxon>Chloropicaceae</taxon>
        <taxon>Chloropicon</taxon>
    </lineage>
</organism>
<protein>
    <recommendedName>
        <fullName evidence="5">Pentapeptide repeat-containing protein</fullName>
    </recommendedName>
</protein>
<reference evidence="3 4" key="1">
    <citation type="submission" date="2024-03" db="EMBL/GenBank/DDBJ databases">
        <title>Complete genome sequence of the green alga Chloropicon roscoffensis RCC1871.</title>
        <authorList>
            <person name="Lemieux C."/>
            <person name="Pombert J.-F."/>
            <person name="Otis C."/>
            <person name="Turmel M."/>
        </authorList>
    </citation>
    <scope>NUCLEOTIDE SEQUENCE [LARGE SCALE GENOMIC DNA]</scope>
    <source>
        <strain evidence="3 4">RCC1871</strain>
    </source>
</reference>
<dbReference type="InterPro" id="IPR001646">
    <property type="entry name" value="5peptide_repeat"/>
</dbReference>
<dbReference type="Gene3D" id="2.160.20.80">
    <property type="entry name" value="E3 ubiquitin-protein ligase SopA"/>
    <property type="match status" value="1"/>
</dbReference>
<evidence type="ECO:0000313" key="4">
    <source>
        <dbReference type="Proteomes" id="UP001472866"/>
    </source>
</evidence>
<keyword evidence="1" id="KW-0472">Membrane</keyword>
<sequence length="316" mass="33455">MVMMDMMIMAMAVFWILVLAAVAKADAEAHPCLAGWQGGPVDCSGARLVGVDLEGAYLPDSRFDGAYLARSSFRGAYLSGSTFDGALLHKIDLQGARASGVSMRFATVVESSLGHAKLDYADLTGVSIVGCEGLDTASSVEAEMTGSHGLLAGLKRTTKLQNMVHLPLIPPAVESTLFLSPAARKVIWAAFTALVVAALGASAIPLAFRKAATGEAPAEATATAEDVAEVRTAPKPKYVDDEEEEEVDVTVRTSQPVAFHGKGKENFVFSPGSDQSEFSTTATFQPKLKPILRRRTALAPRSTNIMTDCSPNKKTF</sequence>
<evidence type="ECO:0000256" key="1">
    <source>
        <dbReference type="SAM" id="Phobius"/>
    </source>
</evidence>
<name>A0AAX4PGR4_9CHLO</name>
<dbReference type="PANTHER" id="PTHR14136:SF17">
    <property type="entry name" value="BTB_POZ DOMAIN-CONTAINING PROTEIN KCTD9"/>
    <property type="match status" value="1"/>
</dbReference>
<dbReference type="InterPro" id="IPR051082">
    <property type="entry name" value="Pentapeptide-BTB/POZ_domain"/>
</dbReference>
<keyword evidence="2" id="KW-0732">Signal</keyword>
<dbReference type="Pfam" id="PF00805">
    <property type="entry name" value="Pentapeptide"/>
    <property type="match status" value="1"/>
</dbReference>
<feature type="signal peptide" evidence="2">
    <location>
        <begin position="1"/>
        <end position="27"/>
    </location>
</feature>
<proteinExistence type="predicted"/>
<keyword evidence="1" id="KW-0812">Transmembrane</keyword>
<evidence type="ECO:0008006" key="5">
    <source>
        <dbReference type="Google" id="ProtNLM"/>
    </source>
</evidence>
<dbReference type="PANTHER" id="PTHR14136">
    <property type="entry name" value="BTB_POZ DOMAIN-CONTAINING PROTEIN KCTD9"/>
    <property type="match status" value="1"/>
</dbReference>
<dbReference type="SUPFAM" id="SSF141571">
    <property type="entry name" value="Pentapeptide repeat-like"/>
    <property type="match status" value="1"/>
</dbReference>
<gene>
    <name evidence="3" type="ORF">HKI87_11g66660</name>
</gene>